<evidence type="ECO:0000313" key="2">
    <source>
        <dbReference type="EMBL" id="NKE73813.1"/>
    </source>
</evidence>
<name>A0A7X6DUU2_9BACT</name>
<dbReference type="InterPro" id="IPR029044">
    <property type="entry name" value="Nucleotide-diphossugar_trans"/>
</dbReference>
<dbReference type="PANTHER" id="PTHR46390">
    <property type="entry name" value="MANNOSE-1-PHOSPHATE GUANYLYLTRANSFERASE"/>
    <property type="match status" value="1"/>
</dbReference>
<accession>A0A7X6DUU2</accession>
<dbReference type="GO" id="GO:0004475">
    <property type="term" value="F:mannose-1-phosphate guanylyltransferase (GTP) activity"/>
    <property type="evidence" value="ECO:0007669"/>
    <property type="project" value="TreeGrafter"/>
</dbReference>
<comment type="caution">
    <text evidence="2">The sequence shown here is derived from an EMBL/GenBank/DDBJ whole genome shotgun (WGS) entry which is preliminary data.</text>
</comment>
<dbReference type="Pfam" id="PF00483">
    <property type="entry name" value="NTP_transferase"/>
    <property type="match status" value="1"/>
</dbReference>
<evidence type="ECO:0000259" key="1">
    <source>
        <dbReference type="Pfam" id="PF00483"/>
    </source>
</evidence>
<dbReference type="PANTHER" id="PTHR46390:SF1">
    <property type="entry name" value="MANNOSE-1-PHOSPHATE GUANYLYLTRANSFERASE"/>
    <property type="match status" value="1"/>
</dbReference>
<feature type="domain" description="Nucleotidyl transferase" evidence="1">
    <location>
        <begin position="12"/>
        <end position="297"/>
    </location>
</feature>
<sequence>MIQATHGSTRCGIVLAAGEGMRLRPFILRLKGKPLPKQYVNFVGSRSMLEQTFHRAEKMIPSDRLFTVVSRDHLAHSEVRRQIAGRPKGTVVLQPENKETGPGLLLPLMHAYKHHPEAVVVIFPSDHYILEEDLFMGHVELACRQVERDPSRVVLLGVEPEGPESEYGYILPSERQHPEFSNPAHPVSHFIEKPHPSVAQGLIGEGGVWNTMVMVFKAKTLIDLVRRAAPKLHHAFHRIWRAIGTAKETAVIKEVYRKIESINFSKELLQLFPSQAPSSLWVLPVRGVTWSDWGSEQRIRSVLERRGLLGQLSAFPDPMPLEAVGLSGG</sequence>
<keyword evidence="2" id="KW-0808">Transferase</keyword>
<dbReference type="RefSeq" id="WP_168063777.1">
    <property type="nucleotide sequence ID" value="NZ_VTOW01000013.1"/>
</dbReference>
<dbReference type="AlphaFoldDB" id="A0A7X6DUU2"/>
<organism evidence="2 3">
    <name type="scientific">Candidatus Manganitrophus noduliformans</name>
    <dbReference type="NCBI Taxonomy" id="2606439"/>
    <lineage>
        <taxon>Bacteria</taxon>
        <taxon>Pseudomonadati</taxon>
        <taxon>Nitrospirota</taxon>
        <taxon>Nitrospiria</taxon>
        <taxon>Candidatus Troglogloeales</taxon>
        <taxon>Candidatus Manganitrophaceae</taxon>
        <taxon>Candidatus Manganitrophus</taxon>
    </lineage>
</organism>
<dbReference type="EMBL" id="VTOW01000013">
    <property type="protein sequence ID" value="NKE73813.1"/>
    <property type="molecule type" value="Genomic_DNA"/>
</dbReference>
<keyword evidence="3" id="KW-1185">Reference proteome</keyword>
<evidence type="ECO:0000313" key="3">
    <source>
        <dbReference type="Proteomes" id="UP000534783"/>
    </source>
</evidence>
<protein>
    <submittedName>
        <fullName evidence="2">NTP transferase domain-containing protein</fullName>
    </submittedName>
</protein>
<reference evidence="2 3" key="1">
    <citation type="journal article" date="2020" name="Nature">
        <title>Bacterial chemolithoautotrophy via manganese oxidation.</title>
        <authorList>
            <person name="Yu H."/>
            <person name="Leadbetter J.R."/>
        </authorList>
    </citation>
    <scope>NUCLEOTIDE SEQUENCE [LARGE SCALE GENOMIC DNA]</scope>
    <source>
        <strain evidence="2 3">Mn-1</strain>
    </source>
</reference>
<proteinExistence type="predicted"/>
<dbReference type="InterPro" id="IPR051161">
    <property type="entry name" value="Mannose-6P_isomerase_type2"/>
</dbReference>
<dbReference type="Gene3D" id="3.90.550.10">
    <property type="entry name" value="Spore Coat Polysaccharide Biosynthesis Protein SpsA, Chain A"/>
    <property type="match status" value="1"/>
</dbReference>
<dbReference type="GO" id="GO:0009298">
    <property type="term" value="P:GDP-mannose biosynthetic process"/>
    <property type="evidence" value="ECO:0007669"/>
    <property type="project" value="TreeGrafter"/>
</dbReference>
<dbReference type="SUPFAM" id="SSF53448">
    <property type="entry name" value="Nucleotide-diphospho-sugar transferases"/>
    <property type="match status" value="1"/>
</dbReference>
<gene>
    <name evidence="2" type="ORF">MNODULE_23975</name>
</gene>
<dbReference type="Proteomes" id="UP000534783">
    <property type="component" value="Unassembled WGS sequence"/>
</dbReference>
<dbReference type="InterPro" id="IPR005835">
    <property type="entry name" value="NTP_transferase_dom"/>
</dbReference>